<sequence>MAQVGIGTDNPLTTLDIRATNDLGSVSSEDGILVPRVVDLSSNGTENGQLIFLNSVWTDDQGTGSTSDDISYSIGFYFWDTGASTWSPINTNIEPWNEASTSNPATDNTDNIYSLGQVGIGTTNPLGALHITTQNSRDVLFFRFIDAETDDLDLDMYRSRGTLASPAAVTDGTFLGGVRANSLTQSNTFNFAPATEINFIADGNNSAGSSPGKIVFATTPDGSNATIDRMVIKESGAVGINEDDPQATLDINGSLRLTDGNEGPESLLTGDSNGDASWDKRAITKHANVFLPNTGEVLISTEWLEVSTDGISYGGGTNRGLLVENSHPSQSLTLYWNSPNASSTGTVTIAAGASQTILVGNTNDTIEIIASRRGSPTSENSFYFRGITLSGVLKGFTTIDKL</sequence>
<organism evidence="1 2">
    <name type="scientific">Nonlabens dokdonensis</name>
    <dbReference type="NCBI Taxonomy" id="328515"/>
    <lineage>
        <taxon>Bacteria</taxon>
        <taxon>Pseudomonadati</taxon>
        <taxon>Bacteroidota</taxon>
        <taxon>Flavobacteriia</taxon>
        <taxon>Flavobacteriales</taxon>
        <taxon>Flavobacteriaceae</taxon>
        <taxon>Nonlabens</taxon>
    </lineage>
</organism>
<dbReference type="AlphaFoldDB" id="A0A1Z8BGH9"/>
<dbReference type="Proteomes" id="UP000196102">
    <property type="component" value="Unassembled WGS sequence"/>
</dbReference>
<gene>
    <name evidence="1" type="ORF">A9Q93_00235</name>
</gene>
<reference evidence="2" key="1">
    <citation type="journal article" date="2017" name="Proc. Natl. Acad. Sci. U.S.A.">
        <title>Simulation of Deepwater Horizon oil plume reveals substrate specialization within a complex community of hydrocarbon-degraders.</title>
        <authorList>
            <person name="Hu P."/>
            <person name="Dubinsky E.A."/>
            <person name="Probst A.J."/>
            <person name="Wang J."/>
            <person name="Sieber C.M.K."/>
            <person name="Tom L.M."/>
            <person name="Gardinali P."/>
            <person name="Banfield J.F."/>
            <person name="Atlas R.M."/>
            <person name="Andersen G.L."/>
        </authorList>
    </citation>
    <scope>NUCLEOTIDE SEQUENCE [LARGE SCALE GENOMIC DNA]</scope>
</reference>
<dbReference type="EMBL" id="MAAX01000007">
    <property type="protein sequence ID" value="OUS21655.1"/>
    <property type="molecule type" value="Genomic_DNA"/>
</dbReference>
<accession>A0A1Z8BGH9</accession>
<name>A0A1Z8BGH9_9FLAO</name>
<protein>
    <submittedName>
        <fullName evidence="1">Uncharacterized protein</fullName>
    </submittedName>
</protein>
<evidence type="ECO:0000313" key="2">
    <source>
        <dbReference type="Proteomes" id="UP000196102"/>
    </source>
</evidence>
<evidence type="ECO:0000313" key="1">
    <source>
        <dbReference type="EMBL" id="OUS21655.1"/>
    </source>
</evidence>
<comment type="caution">
    <text evidence="1">The sequence shown here is derived from an EMBL/GenBank/DDBJ whole genome shotgun (WGS) entry which is preliminary data.</text>
</comment>
<proteinExistence type="predicted"/>